<dbReference type="AlphaFoldDB" id="A0A3N7HL45"/>
<evidence type="ECO:0000313" key="1">
    <source>
        <dbReference type="EMBL" id="RQP21736.1"/>
    </source>
</evidence>
<dbReference type="Proteomes" id="UP000267464">
    <property type="component" value="Unassembled WGS sequence"/>
</dbReference>
<dbReference type="PANTHER" id="PTHR19288:SF46">
    <property type="entry name" value="HALOACID DEHALOGENASE-LIKE HYDROLASE DOMAIN-CONTAINING PROTEIN 2"/>
    <property type="match status" value="1"/>
</dbReference>
<dbReference type="GO" id="GO:0016791">
    <property type="term" value="F:phosphatase activity"/>
    <property type="evidence" value="ECO:0007669"/>
    <property type="project" value="TreeGrafter"/>
</dbReference>
<dbReference type="InterPro" id="IPR023214">
    <property type="entry name" value="HAD_sf"/>
</dbReference>
<dbReference type="Pfam" id="PF13344">
    <property type="entry name" value="Hydrolase_6"/>
    <property type="match status" value="1"/>
</dbReference>
<organism evidence="1 2">
    <name type="scientific">Piscinibacter terrae</name>
    <dbReference type="NCBI Taxonomy" id="2496871"/>
    <lineage>
        <taxon>Bacteria</taxon>
        <taxon>Pseudomonadati</taxon>
        <taxon>Pseudomonadota</taxon>
        <taxon>Betaproteobacteria</taxon>
        <taxon>Burkholderiales</taxon>
        <taxon>Sphaerotilaceae</taxon>
        <taxon>Piscinibacter</taxon>
    </lineage>
</organism>
<sequence>MHLKALLLDIDGTLMFKGQAIAGANETLRNARERGLLVRLLTNISARSADQIAGELQAAGIDAMADQIQTAASACAHHVKAHAGASCHLLVPPAMESLFEGVPRNCEAPDFVVVADVAERFDYANLNLAFRLVRQGATLLVPHRNLYWHDREGPMLDAGAFIVGLEAATGRSASITGKPSPLFFQAALAALGVEAHEAIVVGDDMRTDIAGAQALGLEHVLVLTGKGRDHGDTGQAPARHRIASIADLLDHLTATALIP</sequence>
<evidence type="ECO:0000313" key="2">
    <source>
        <dbReference type="Proteomes" id="UP000267464"/>
    </source>
</evidence>
<accession>A0A3N7HL45</accession>
<keyword evidence="2" id="KW-1185">Reference proteome</keyword>
<protein>
    <submittedName>
        <fullName evidence="1">HAD-IIA family hydrolase</fullName>
    </submittedName>
</protein>
<dbReference type="SUPFAM" id="SSF56784">
    <property type="entry name" value="HAD-like"/>
    <property type="match status" value="1"/>
</dbReference>
<dbReference type="InterPro" id="IPR036412">
    <property type="entry name" value="HAD-like_sf"/>
</dbReference>
<dbReference type="Pfam" id="PF13242">
    <property type="entry name" value="Hydrolase_like"/>
    <property type="match status" value="1"/>
</dbReference>
<dbReference type="GO" id="GO:0005737">
    <property type="term" value="C:cytoplasm"/>
    <property type="evidence" value="ECO:0007669"/>
    <property type="project" value="TreeGrafter"/>
</dbReference>
<reference evidence="1 2" key="2">
    <citation type="submission" date="2018-12" db="EMBL/GenBank/DDBJ databases">
        <title>Rhizobacter gummiphilus sp. nov., a rubber-degrading bacterium isolated from the soil of a botanical garden in Japan.</title>
        <authorList>
            <person name="Shunsuke S.S."/>
        </authorList>
    </citation>
    <scope>NUCLEOTIDE SEQUENCE [LARGE SCALE GENOMIC DNA]</scope>
    <source>
        <strain evidence="1 2">S-16</strain>
    </source>
</reference>
<comment type="caution">
    <text evidence="1">The sequence shown here is derived from an EMBL/GenBank/DDBJ whole genome shotgun (WGS) entry which is preliminary data.</text>
</comment>
<dbReference type="EMBL" id="QUSW01000009">
    <property type="protein sequence ID" value="RQP21736.1"/>
    <property type="molecule type" value="Genomic_DNA"/>
</dbReference>
<dbReference type="OrthoDB" id="148966at2"/>
<gene>
    <name evidence="1" type="ORF">DZC73_25145</name>
</gene>
<dbReference type="NCBIfam" id="TIGR01460">
    <property type="entry name" value="HAD-SF-IIA"/>
    <property type="match status" value="1"/>
</dbReference>
<dbReference type="PANTHER" id="PTHR19288">
    <property type="entry name" value="4-NITROPHENYLPHOSPHATASE-RELATED"/>
    <property type="match status" value="1"/>
</dbReference>
<reference evidence="1 2" key="1">
    <citation type="submission" date="2018-08" db="EMBL/GenBank/DDBJ databases">
        <authorList>
            <person name="Khan S.A."/>
            <person name="Jeon C.O."/>
            <person name="Chun B.H."/>
            <person name="Jeong S.E."/>
        </authorList>
    </citation>
    <scope>NUCLEOTIDE SEQUENCE [LARGE SCALE GENOMIC DNA]</scope>
    <source>
        <strain evidence="1 2">S-16</strain>
    </source>
</reference>
<proteinExistence type="predicted"/>
<dbReference type="RefSeq" id="WP_124543148.1">
    <property type="nucleotide sequence ID" value="NZ_QUSW01000009.1"/>
</dbReference>
<keyword evidence="1" id="KW-0378">Hydrolase</keyword>
<dbReference type="Gene3D" id="3.40.50.1000">
    <property type="entry name" value="HAD superfamily/HAD-like"/>
    <property type="match status" value="2"/>
</dbReference>
<name>A0A3N7HL45_9BURK</name>
<dbReference type="InterPro" id="IPR006357">
    <property type="entry name" value="HAD-SF_hydro_IIA"/>
</dbReference>